<dbReference type="PANTHER" id="PTHR24126">
    <property type="entry name" value="ANKYRIN REPEAT, PH AND SEC7 DOMAIN CONTAINING PROTEIN SECG-RELATED"/>
    <property type="match status" value="1"/>
</dbReference>
<evidence type="ECO:0000256" key="2">
    <source>
        <dbReference type="ARBA" id="ARBA00023043"/>
    </source>
</evidence>
<keyword evidence="7" id="KW-1185">Reference proteome</keyword>
<dbReference type="OrthoDB" id="2010at10239"/>
<accession>A0A223FMD7</accession>
<keyword evidence="1" id="KW-0677">Repeat</keyword>
<evidence type="ECO:0000259" key="4">
    <source>
        <dbReference type="Pfam" id="PF09372"/>
    </source>
</evidence>
<organism evidence="5">
    <name type="scientific">Murmansk poxvirus</name>
    <dbReference type="NCBI Taxonomy" id="2025359"/>
    <lineage>
        <taxon>Viruses</taxon>
        <taxon>Varidnaviria</taxon>
        <taxon>Bamfordvirae</taxon>
        <taxon>Nucleocytoviricota</taxon>
        <taxon>Pokkesviricetes</taxon>
        <taxon>Chitovirales</taxon>
        <taxon>Poxviridae</taxon>
        <taxon>Chordopoxvirinae</taxon>
        <taxon>Centapoxvirus</taxon>
        <taxon>Centapoxvirus microtuspox</taxon>
        <taxon>Murmansk microtuspox virus</taxon>
    </lineage>
</organism>
<dbReference type="SMART" id="SM00248">
    <property type="entry name" value="ANK"/>
    <property type="match status" value="7"/>
</dbReference>
<feature type="repeat" description="ANK" evidence="3">
    <location>
        <begin position="315"/>
        <end position="347"/>
    </location>
</feature>
<dbReference type="Gene3D" id="1.25.40.20">
    <property type="entry name" value="Ankyrin repeat-containing domain"/>
    <property type="match status" value="3"/>
</dbReference>
<keyword evidence="2 3" id="KW-0040">ANK repeat</keyword>
<proteinExistence type="predicted"/>
<reference evidence="5" key="1">
    <citation type="journal article" date="2017" name="Virus Genes">
        <title>Two novel poxviruses with unusual genome rearrangements: NY_014 and Murmansk.</title>
        <authorList>
            <person name="Smithson C."/>
            <person name="Meyer H."/>
            <person name="Gigante C.M."/>
            <person name="Gao J."/>
            <person name="Zhao H."/>
            <person name="Batra D."/>
            <person name="Damon I."/>
            <person name="Upton C."/>
            <person name="Li Y."/>
        </authorList>
    </citation>
    <scope>NUCLEOTIDE SEQUENCE [LARGE SCALE GENOMIC DNA]</scope>
    <source>
        <strain evidence="5">LEIV-11411</strain>
    </source>
</reference>
<dbReference type="SUPFAM" id="SSF48403">
    <property type="entry name" value="Ankyrin repeat"/>
    <property type="match status" value="1"/>
</dbReference>
<evidence type="ECO:0000256" key="1">
    <source>
        <dbReference type="ARBA" id="ARBA00022737"/>
    </source>
</evidence>
<dbReference type="Proteomes" id="UP000217350">
    <property type="component" value="Segment"/>
</dbReference>
<dbReference type="Pfam" id="PF12796">
    <property type="entry name" value="Ank_2"/>
    <property type="match status" value="2"/>
</dbReference>
<evidence type="ECO:0000256" key="3">
    <source>
        <dbReference type="PROSITE-ProRule" id="PRU00023"/>
    </source>
</evidence>
<dbReference type="EMBL" id="MF001304">
    <property type="protein sequence ID" value="AST09399.1"/>
    <property type="molecule type" value="Genomic_DNA"/>
</dbReference>
<evidence type="ECO:0000313" key="5">
    <source>
        <dbReference type="EMBL" id="AST09198.1"/>
    </source>
</evidence>
<name>A0A223FMD7_9POXV</name>
<dbReference type="PROSITE" id="PS50297">
    <property type="entry name" value="ANK_REP_REGION"/>
    <property type="match status" value="2"/>
</dbReference>
<dbReference type="Pfam" id="PF00023">
    <property type="entry name" value="Ank"/>
    <property type="match status" value="1"/>
</dbReference>
<dbReference type="Pfam" id="PF09372">
    <property type="entry name" value="PRANC"/>
    <property type="match status" value="1"/>
</dbReference>
<sequence>MIESFLTRSSIYDSSSMDIDNISHLYFSFSEVRPSSILFKLIIEHCDINKLLKTGTTPLHCYLRNNHFDTYVLKELIIKYGMNTFNVLDNNGHLPLHKYLTHDTVDNDIFNMLSSNIDSFSKYKDLLVNYIYSRFESRKINYYVLYKLLRKGSDPNYVDYKGNNSLHYFCNYISNYDKRTNDKSRCEKRFIKELVKYGANVNKVNNEGNTPLHTYMTQYDHSHRIISTLLSLGADLRIQNNDHLTPIMEYLKCDDVDHHTLIMLINWYESKYRKLEKEEGQHLLYLFIKYNESSNLDVLFYLLKKFNMKNDEYYNNITPLHNACINCNIDIISYLVYIGCDINLPTKDNKSIFDIILTQKDNMIYRDCIIYYLIKHGLNLSLSVIKKIISGIPYFSNNHYVRYIIIYCILMNNNFIEEYNKQCSDYNYKELFVYSLQFDYIDNIVTNCVNDISRLKQENYYNILRYKNIKQYNRVNDTYVTNNTFPMYTELIKTCNICMKRKYKLINDVADIIHRNSDYESRLSLLPPEIISEIVSKLSEYNLNTILYGSNHINHFVKKIKNN</sequence>
<dbReference type="InterPro" id="IPR036770">
    <property type="entry name" value="Ankyrin_rpt-contain_sf"/>
</dbReference>
<dbReference type="InterPro" id="IPR018272">
    <property type="entry name" value="PRANC_domain"/>
</dbReference>
<evidence type="ECO:0000313" key="6">
    <source>
        <dbReference type="EMBL" id="AST09399.1"/>
    </source>
</evidence>
<dbReference type="InterPro" id="IPR002110">
    <property type="entry name" value="Ankyrin_rpt"/>
</dbReference>
<evidence type="ECO:0000313" key="7">
    <source>
        <dbReference type="Proteomes" id="UP000217350"/>
    </source>
</evidence>
<dbReference type="EMBL" id="MF001304">
    <property type="protein sequence ID" value="AST09198.1"/>
    <property type="molecule type" value="Genomic_DNA"/>
</dbReference>
<protein>
    <submittedName>
        <fullName evidence="5">Ankyrin-repeat protein</fullName>
    </submittedName>
</protein>
<dbReference type="PROSITE" id="PS50088">
    <property type="entry name" value="ANK_REPEAT"/>
    <property type="match status" value="2"/>
</dbReference>
<feature type="domain" description="PRANC" evidence="4">
    <location>
        <begin position="461"/>
        <end position="547"/>
    </location>
</feature>
<feature type="repeat" description="ANK" evidence="3">
    <location>
        <begin position="207"/>
        <end position="241"/>
    </location>
</feature>
<gene>
    <name evidence="5" type="ORF">Murmansk-003</name>
    <name evidence="6" type="ORF">Murmansk-204</name>
</gene>